<comment type="caution">
    <text evidence="2">The sequence shown here is derived from an EMBL/GenBank/DDBJ whole genome shotgun (WGS) entry which is preliminary data.</text>
</comment>
<dbReference type="Proteomes" id="UP000264215">
    <property type="component" value="Unassembled WGS sequence"/>
</dbReference>
<dbReference type="Proteomes" id="UP000055014">
    <property type="component" value="Unassembled WGS sequence"/>
</dbReference>
<dbReference type="AlphaFoldDB" id="A0A101H1R6"/>
<reference evidence="4 5" key="2">
    <citation type="journal article" date="2015" name="MBio">
        <title>Genome-Resolved Metagenomic Analysis Reveals Roles for Candidate Phyla and Other Microbial Community Members in Biogeochemical Transformations in Oil Reservoirs.</title>
        <authorList>
            <person name="Hu P."/>
            <person name="Tom L."/>
            <person name="Singh A."/>
            <person name="Thomas B.C."/>
            <person name="Baker B.J."/>
            <person name="Piceno Y.M."/>
            <person name="Andersen G.L."/>
            <person name="Banfield J.F."/>
        </authorList>
    </citation>
    <scope>NUCLEOTIDE SEQUENCE [LARGE SCALE GENOMIC DNA]</scope>
</reference>
<reference evidence="2" key="1">
    <citation type="journal article" date="2015" name="MBio">
        <title>Genome-resolved metagenomic analysis reveals roles for candidate phyla and other microbial community members in biogeochemical transformations in oil reservoirs.</title>
        <authorList>
            <person name="Hu P."/>
            <person name="Tom L."/>
            <person name="Singh A."/>
            <person name="Thomas B.C."/>
            <person name="Baker B.J."/>
            <person name="Piceno Y.M."/>
            <person name="Andersen G.L."/>
            <person name="Banfield J.F."/>
        </authorList>
    </citation>
    <scope>NUCLEOTIDE SEQUENCE [LARGE SCALE GENOMIC DNA]</scope>
    <source>
        <strain evidence="2">46_47</strain>
        <strain evidence="3">46_70</strain>
    </source>
</reference>
<dbReference type="PATRIC" id="fig|1236046.5.peg.930"/>
<dbReference type="EMBL" id="DQBS01000133">
    <property type="protein sequence ID" value="HCO70058.1"/>
    <property type="molecule type" value="Genomic_DNA"/>
</dbReference>
<dbReference type="EMBL" id="LGGH01000010">
    <property type="protein sequence ID" value="KUK68489.1"/>
    <property type="molecule type" value="Genomic_DNA"/>
</dbReference>
<accession>A0A101H1R6</accession>
<evidence type="ECO:0000313" key="2">
    <source>
        <dbReference type="EMBL" id="KUK68489.1"/>
    </source>
</evidence>
<protein>
    <recommendedName>
        <fullName evidence="7">DUF4367 domain-containing protein</fullName>
    </recommendedName>
</protein>
<name>A0A101H1R6_9BACT</name>
<reference evidence="1 6" key="3">
    <citation type="journal article" date="2018" name="Nat. Biotechnol.">
        <title>A standardized bacterial taxonomy based on genome phylogeny substantially revises the tree of life.</title>
        <authorList>
            <person name="Parks D.H."/>
            <person name="Chuvochina M."/>
            <person name="Waite D.W."/>
            <person name="Rinke C."/>
            <person name="Skarshewski A."/>
            <person name="Chaumeil P.A."/>
            <person name="Hugenholtz P."/>
        </authorList>
    </citation>
    <scope>NUCLEOTIDE SEQUENCE [LARGE SCALE GENOMIC DNA]</scope>
    <source>
        <strain evidence="1">UBA9905</strain>
    </source>
</reference>
<evidence type="ECO:0000313" key="6">
    <source>
        <dbReference type="Proteomes" id="UP000264215"/>
    </source>
</evidence>
<sequence>MRIRLPHITAALVILIIFISSCGTSRSELVPGRFAGFTLSEYMDISTLTSVGGKVLDLSLDDTALLLQKEFAKGTRRFSVYVTKFENASQSTGFWYTLIGDVSSELRAVVSAIPWVYGEFSGEIDEGYIKTWFSGKWLYLFLGNTKEEVNSAVDAFKEFERSLVRSVES</sequence>
<dbReference type="Proteomes" id="UP000054260">
    <property type="component" value="Unassembled WGS sequence"/>
</dbReference>
<gene>
    <name evidence="1" type="ORF">DIT26_05685</name>
    <name evidence="2" type="ORF">XD86_0146</name>
    <name evidence="3" type="ORF">XE02_0156</name>
</gene>
<evidence type="ECO:0000313" key="3">
    <source>
        <dbReference type="EMBL" id="KUK91194.1"/>
    </source>
</evidence>
<proteinExistence type="predicted"/>
<evidence type="ECO:0008006" key="7">
    <source>
        <dbReference type="Google" id="ProtNLM"/>
    </source>
</evidence>
<organism evidence="2 4">
    <name type="scientific">Mesotoga infera</name>
    <dbReference type="NCBI Taxonomy" id="1236046"/>
    <lineage>
        <taxon>Bacteria</taxon>
        <taxon>Thermotogati</taxon>
        <taxon>Thermotogota</taxon>
        <taxon>Thermotogae</taxon>
        <taxon>Kosmotogales</taxon>
        <taxon>Kosmotogaceae</taxon>
        <taxon>Mesotoga</taxon>
    </lineage>
</organism>
<evidence type="ECO:0000313" key="1">
    <source>
        <dbReference type="EMBL" id="HCO70058.1"/>
    </source>
</evidence>
<dbReference type="EMBL" id="LGGW01000007">
    <property type="protein sequence ID" value="KUK91194.1"/>
    <property type="molecule type" value="Genomic_DNA"/>
</dbReference>
<evidence type="ECO:0000313" key="4">
    <source>
        <dbReference type="Proteomes" id="UP000054260"/>
    </source>
</evidence>
<dbReference type="PROSITE" id="PS51257">
    <property type="entry name" value="PROKAR_LIPOPROTEIN"/>
    <property type="match status" value="1"/>
</dbReference>
<evidence type="ECO:0000313" key="5">
    <source>
        <dbReference type="Proteomes" id="UP000055014"/>
    </source>
</evidence>